<feature type="signal peptide" evidence="8">
    <location>
        <begin position="1"/>
        <end position="16"/>
    </location>
</feature>
<organism evidence="10 11">
    <name type="scientific">Panaeolus cyanescens</name>
    <dbReference type="NCBI Taxonomy" id="181874"/>
    <lineage>
        <taxon>Eukaryota</taxon>
        <taxon>Fungi</taxon>
        <taxon>Dikarya</taxon>
        <taxon>Basidiomycota</taxon>
        <taxon>Agaricomycotina</taxon>
        <taxon>Agaricomycetes</taxon>
        <taxon>Agaricomycetidae</taxon>
        <taxon>Agaricales</taxon>
        <taxon>Agaricineae</taxon>
        <taxon>Galeropsidaceae</taxon>
        <taxon>Panaeolus</taxon>
    </lineage>
</organism>
<dbReference type="SMART" id="SM00236">
    <property type="entry name" value="fCBD"/>
    <property type="match status" value="1"/>
</dbReference>
<dbReference type="SUPFAM" id="SSF57180">
    <property type="entry name" value="Cellulose-binding domain"/>
    <property type="match status" value="1"/>
</dbReference>
<name>A0A409YEM0_9AGAR</name>
<dbReference type="InParanoid" id="A0A409YEM0"/>
<dbReference type="InterPro" id="IPR017853">
    <property type="entry name" value="GH"/>
</dbReference>
<dbReference type="PROSITE" id="PS00562">
    <property type="entry name" value="CBM1_1"/>
    <property type="match status" value="1"/>
</dbReference>
<evidence type="ECO:0000256" key="3">
    <source>
        <dbReference type="ARBA" id="ARBA00012601"/>
    </source>
</evidence>
<dbReference type="Pfam" id="PF00150">
    <property type="entry name" value="Cellulase"/>
    <property type="match status" value="1"/>
</dbReference>
<dbReference type="OrthoDB" id="5823761at2759"/>
<evidence type="ECO:0000256" key="8">
    <source>
        <dbReference type="SAM" id="SignalP"/>
    </source>
</evidence>
<feature type="domain" description="CBM1" evidence="9">
    <location>
        <begin position="16"/>
        <end position="52"/>
    </location>
</feature>
<dbReference type="GO" id="GO:0030248">
    <property type="term" value="F:cellulose binding"/>
    <property type="evidence" value="ECO:0007669"/>
    <property type="project" value="InterPro"/>
</dbReference>
<sequence>MKSVFFALLAAVLAEAQQSLYGQCGGIGWTGPTTCVSGATCTKLNDWYFQCLPGSGPSPTTTTTSQPPTNTNNPPAGGLPFLGGVNLAGYDFTVYTNGSFSGTGIDPPNFQVGHFASQGVNAFRIPFAWQLMTPQLGGSISSSFFSRYDATVQAALGASTRPYVILDLHNYARWNGGIIAQGGPSNDQFVSVWSQLASRYKNNPKIIFGIMNEPHDLQSVSTWVNSVQLAVNAIRAAGATSQYILIPGSSWSSAEAFPTEPGPLLMRVTDPAGGTSKLIFDGKFNLHKYLDFDNSGTHTECSTNNVAVFTTLANYLRQNGNRQALVSETGAGNTQSCVTAMKAQLAYIKANSDVLTGFTIWSAGSFNTQYELSVTPNPNGSDQWLWSEAVRPSLP</sequence>
<dbReference type="SUPFAM" id="SSF51445">
    <property type="entry name" value="(Trans)glycosidases"/>
    <property type="match status" value="1"/>
</dbReference>
<keyword evidence="5 7" id="KW-0378">Hydrolase</keyword>
<accession>A0A409YEM0</accession>
<dbReference type="Proteomes" id="UP000284842">
    <property type="component" value="Unassembled WGS sequence"/>
</dbReference>
<evidence type="ECO:0000256" key="5">
    <source>
        <dbReference type="ARBA" id="ARBA00022801"/>
    </source>
</evidence>
<dbReference type="GO" id="GO:0008810">
    <property type="term" value="F:cellulase activity"/>
    <property type="evidence" value="ECO:0007669"/>
    <property type="project" value="UniProtKB-EC"/>
</dbReference>
<keyword evidence="11" id="KW-1185">Reference proteome</keyword>
<dbReference type="GO" id="GO:0009251">
    <property type="term" value="P:glucan catabolic process"/>
    <property type="evidence" value="ECO:0007669"/>
    <property type="project" value="TreeGrafter"/>
</dbReference>
<keyword evidence="6 7" id="KW-0326">Glycosidase</keyword>
<comment type="similarity">
    <text evidence="2 7">Belongs to the glycosyl hydrolase 5 (cellulase A) family.</text>
</comment>
<reference evidence="10 11" key="1">
    <citation type="journal article" date="2018" name="Evol. Lett.">
        <title>Horizontal gene cluster transfer increased hallucinogenic mushroom diversity.</title>
        <authorList>
            <person name="Reynolds H.T."/>
            <person name="Vijayakumar V."/>
            <person name="Gluck-Thaler E."/>
            <person name="Korotkin H.B."/>
            <person name="Matheny P.B."/>
            <person name="Slot J.C."/>
        </authorList>
    </citation>
    <scope>NUCLEOTIDE SEQUENCE [LARGE SCALE GENOMIC DNA]</scope>
    <source>
        <strain evidence="10 11">2629</strain>
    </source>
</reference>
<evidence type="ECO:0000256" key="7">
    <source>
        <dbReference type="RuleBase" id="RU361153"/>
    </source>
</evidence>
<evidence type="ECO:0000259" key="9">
    <source>
        <dbReference type="PROSITE" id="PS51164"/>
    </source>
</evidence>
<evidence type="ECO:0000256" key="1">
    <source>
        <dbReference type="ARBA" id="ARBA00000966"/>
    </source>
</evidence>
<comment type="catalytic activity">
    <reaction evidence="1">
        <text>Endohydrolysis of (1-&gt;4)-beta-D-glucosidic linkages in cellulose, lichenin and cereal beta-D-glucans.</text>
        <dbReference type="EC" id="3.2.1.4"/>
    </reaction>
</comment>
<evidence type="ECO:0000313" key="10">
    <source>
        <dbReference type="EMBL" id="PPR01469.1"/>
    </source>
</evidence>
<proteinExistence type="inferred from homology"/>
<dbReference type="PANTHER" id="PTHR34142">
    <property type="entry name" value="ENDO-BETA-1,4-GLUCANASE A"/>
    <property type="match status" value="1"/>
</dbReference>
<evidence type="ECO:0000256" key="4">
    <source>
        <dbReference type="ARBA" id="ARBA00022729"/>
    </source>
</evidence>
<evidence type="ECO:0000256" key="2">
    <source>
        <dbReference type="ARBA" id="ARBA00005641"/>
    </source>
</evidence>
<dbReference type="InterPro" id="IPR035971">
    <property type="entry name" value="CBD_sf"/>
</dbReference>
<dbReference type="AlphaFoldDB" id="A0A409YEM0"/>
<dbReference type="InterPro" id="IPR018087">
    <property type="entry name" value="Glyco_hydro_5_CS"/>
</dbReference>
<dbReference type="PROSITE" id="PS00659">
    <property type="entry name" value="GLYCOSYL_HYDROL_F5"/>
    <property type="match status" value="1"/>
</dbReference>
<dbReference type="GO" id="GO:0005576">
    <property type="term" value="C:extracellular region"/>
    <property type="evidence" value="ECO:0007669"/>
    <property type="project" value="InterPro"/>
</dbReference>
<dbReference type="Pfam" id="PF00734">
    <property type="entry name" value="CBM_1"/>
    <property type="match status" value="1"/>
</dbReference>
<dbReference type="Gene3D" id="3.20.20.80">
    <property type="entry name" value="Glycosidases"/>
    <property type="match status" value="1"/>
</dbReference>
<evidence type="ECO:0000313" key="11">
    <source>
        <dbReference type="Proteomes" id="UP000284842"/>
    </source>
</evidence>
<dbReference type="PROSITE" id="PS51164">
    <property type="entry name" value="CBM1_2"/>
    <property type="match status" value="1"/>
</dbReference>
<dbReference type="EC" id="3.2.1.4" evidence="3"/>
<protein>
    <recommendedName>
        <fullName evidence="3">cellulase</fullName>
        <ecNumber evidence="3">3.2.1.4</ecNumber>
    </recommendedName>
</protein>
<evidence type="ECO:0000256" key="6">
    <source>
        <dbReference type="ARBA" id="ARBA00023295"/>
    </source>
</evidence>
<dbReference type="InterPro" id="IPR000254">
    <property type="entry name" value="CBD"/>
</dbReference>
<dbReference type="InterPro" id="IPR001547">
    <property type="entry name" value="Glyco_hydro_5"/>
</dbReference>
<dbReference type="EMBL" id="NHTK01001246">
    <property type="protein sequence ID" value="PPR01469.1"/>
    <property type="molecule type" value="Genomic_DNA"/>
</dbReference>
<gene>
    <name evidence="10" type="ORF">CVT24_001873</name>
</gene>
<keyword evidence="4 8" id="KW-0732">Signal</keyword>
<feature type="chain" id="PRO_5019427826" description="cellulase" evidence="8">
    <location>
        <begin position="17"/>
        <end position="395"/>
    </location>
</feature>
<dbReference type="PANTHER" id="PTHR34142:SF5">
    <property type="entry name" value="CBM1 DOMAIN-CONTAINING PROTEIN"/>
    <property type="match status" value="1"/>
</dbReference>
<comment type="caution">
    <text evidence="10">The sequence shown here is derived from an EMBL/GenBank/DDBJ whole genome shotgun (WGS) entry which is preliminary data.</text>
</comment>
<dbReference type="STRING" id="181874.A0A409YEM0"/>